<dbReference type="InterPro" id="IPR029062">
    <property type="entry name" value="Class_I_gatase-like"/>
</dbReference>
<dbReference type="Pfam" id="PF13709">
    <property type="entry name" value="DUF4159"/>
    <property type="match status" value="1"/>
</dbReference>
<gene>
    <name evidence="4" type="ORF">MNBD_ALPHA06-357</name>
</gene>
<dbReference type="Gene3D" id="3.40.50.12140">
    <property type="entry name" value="Domain of unknown function DUF4159"/>
    <property type="match status" value="1"/>
</dbReference>
<feature type="transmembrane region" description="Helical" evidence="1">
    <location>
        <begin position="12"/>
        <end position="30"/>
    </location>
</feature>
<evidence type="ECO:0000259" key="3">
    <source>
        <dbReference type="Pfam" id="PF13709"/>
    </source>
</evidence>
<reference evidence="4" key="1">
    <citation type="submission" date="2018-06" db="EMBL/GenBank/DDBJ databases">
        <authorList>
            <person name="Zhirakovskaya E."/>
        </authorList>
    </citation>
    <scope>NUCLEOTIDE SEQUENCE</scope>
</reference>
<feature type="transmembrane region" description="Helical" evidence="1">
    <location>
        <begin position="619"/>
        <end position="639"/>
    </location>
</feature>
<feature type="domain" description="DUF4159" evidence="3">
    <location>
        <begin position="687"/>
        <end position="892"/>
    </location>
</feature>
<evidence type="ECO:0000256" key="1">
    <source>
        <dbReference type="SAM" id="Phobius"/>
    </source>
</evidence>
<keyword evidence="1" id="KW-0812">Transmembrane</keyword>
<keyword evidence="1" id="KW-1133">Transmembrane helix</keyword>
<dbReference type="PANTHER" id="PTHR37464">
    <property type="entry name" value="BLL2463 PROTEIN"/>
    <property type="match status" value="1"/>
</dbReference>
<evidence type="ECO:0000259" key="2">
    <source>
        <dbReference type="Pfam" id="PF07584"/>
    </source>
</evidence>
<dbReference type="PANTHER" id="PTHR37464:SF1">
    <property type="entry name" value="BLL2463 PROTEIN"/>
    <property type="match status" value="1"/>
</dbReference>
<dbReference type="NCBIfam" id="TIGR02226">
    <property type="entry name" value="two_anch"/>
    <property type="match status" value="1"/>
</dbReference>
<evidence type="ECO:0000313" key="4">
    <source>
        <dbReference type="EMBL" id="VAV92451.1"/>
    </source>
</evidence>
<dbReference type="CDD" id="cd03143">
    <property type="entry name" value="A4_beta-galactosidase_middle_domain"/>
    <property type="match status" value="1"/>
</dbReference>
<protein>
    <submittedName>
        <fullName evidence="4">FIG003603: membrane protein, putative</fullName>
    </submittedName>
</protein>
<name>A0A3B0RLX9_9ZZZZ</name>
<dbReference type="EMBL" id="UOEE01000144">
    <property type="protein sequence ID" value="VAV92451.1"/>
    <property type="molecule type" value="Genomic_DNA"/>
</dbReference>
<keyword evidence="1" id="KW-0472">Membrane</keyword>
<dbReference type="InterPro" id="IPR011933">
    <property type="entry name" value="Double_TM_dom"/>
</dbReference>
<feature type="transmembrane region" description="Helical" evidence="1">
    <location>
        <begin position="651"/>
        <end position="669"/>
    </location>
</feature>
<proteinExistence type="predicted"/>
<dbReference type="AlphaFoldDB" id="A0A3B0RLX9"/>
<dbReference type="InterPro" id="IPR025297">
    <property type="entry name" value="DUF4159"/>
</dbReference>
<dbReference type="Pfam" id="PF07584">
    <property type="entry name" value="BatA"/>
    <property type="match status" value="1"/>
</dbReference>
<sequence>MMAGSLSFVHPFLLAGLLALPVFWLILSALPPEPVLRLFPPLRLLRDLRDETAIPQKIPLWLRLLRLAMIVLAILALAEPILLPASTDKTDRNILIVVDDGWANAADWAQIRQNAIGLASAHDLAKQQIALVFSASPAAEMDLVRFQPFGKIRNQLNQHAALPYAPDHQALARRLNNPQTRLALGKDLRIFWLSDGLDYAGASSLMAQLQQMGELHILQDLAKTPLRITGVKPDRQGLLIALERQLSDKTSTGAVLAEDGGGKVLGRQSFEIKAGERTASIALSLPLELRNRMQLVRVEGVISAAAVHLLDSSWARPRIGIVGSRQSGGDRPLLSESFYLTKALEPFGEVETLDMMATRQRPLPPIIVLLDTGKLSKQIYAGLSQYVQNGGFLIRFAGPRLAERQDDLIPVPLRSGGRLLGSALGWNQPQQLAVFEDTSPFFGLDHSQKINVKRQVLADSVPGLANFVWARLQDGTPLVTSAPRGNGRIVLFHVSASPDWSELPLSGVFVDMLKRLLPLAARPASGLSSQQNPASRFDLQWALDAKGRLRSPDGSQQILELAKDTGPVSPVHPAGLWHNPKRSLARNVLDNLPITDFPAVPDGVFLDQRDKIPPLRLNGWLIGLVLGLLVLDSLAILWLSGKFTWRGKVSNAVRTGLLLAVCILATPLLEPATASEADAFAAIEQTRLGYVSTGNAQTDAMSRAGIKGLSRTLFMRTTVEPGEPLAIDLETDDLNVILFLYWPLLHEVELSEQAANKINAYLKNGGMLILDTQDGGLRARVAGGVDPALASLFSQIDIPGLRQVPTDHVLTRTYYLIKSFAGRYANAPVWVEADRKGSSLDGVSSLVIGANDWAAAWAIDDNGKPLAGVDNKIDNQREMARRFGVNLVMYVLAGNYKADQVHLPALLERLQQ</sequence>
<organism evidence="4">
    <name type="scientific">hydrothermal vent metagenome</name>
    <dbReference type="NCBI Taxonomy" id="652676"/>
    <lineage>
        <taxon>unclassified sequences</taxon>
        <taxon>metagenomes</taxon>
        <taxon>ecological metagenomes</taxon>
    </lineage>
</organism>
<feature type="domain" description="Aerotolerance regulator N-terminal" evidence="2">
    <location>
        <begin position="2"/>
        <end position="80"/>
    </location>
</feature>
<dbReference type="SUPFAM" id="SSF52317">
    <property type="entry name" value="Class I glutamine amidotransferase-like"/>
    <property type="match status" value="1"/>
</dbReference>
<accession>A0A3B0RLX9</accession>
<dbReference type="InterPro" id="IPR024163">
    <property type="entry name" value="Aerotolerance_reg_N"/>
</dbReference>